<dbReference type="EMBL" id="JACRWD010000001">
    <property type="protein sequence ID" value="MBC6002492.1"/>
    <property type="molecule type" value="Genomic_DNA"/>
</dbReference>
<organism evidence="2 3">
    <name type="scientific">Paeniclostridium hominis</name>
    <dbReference type="NCBI Taxonomy" id="2764329"/>
    <lineage>
        <taxon>Bacteria</taxon>
        <taxon>Bacillati</taxon>
        <taxon>Bacillota</taxon>
        <taxon>Clostridia</taxon>
        <taxon>Peptostreptococcales</taxon>
        <taxon>Peptostreptococcaceae</taxon>
        <taxon>Paeniclostridium</taxon>
    </lineage>
</organism>
<comment type="caution">
    <text evidence="2">The sequence shown here is derived from an EMBL/GenBank/DDBJ whole genome shotgun (WGS) entry which is preliminary data.</text>
</comment>
<reference evidence="2 3" key="1">
    <citation type="submission" date="2020-08" db="EMBL/GenBank/DDBJ databases">
        <authorList>
            <person name="Liu C."/>
            <person name="Sun Q."/>
        </authorList>
    </citation>
    <scope>NUCLEOTIDE SEQUENCE [LARGE SCALE GENOMIC DNA]</scope>
    <source>
        <strain evidence="2 3">NSJ-45</strain>
    </source>
</reference>
<dbReference type="Gene3D" id="3.60.70.12">
    <property type="entry name" value="L-amino peptidase D-ALA esterase/amidase"/>
    <property type="match status" value="1"/>
</dbReference>
<evidence type="ECO:0000313" key="3">
    <source>
        <dbReference type="Proteomes" id="UP000611796"/>
    </source>
</evidence>
<evidence type="ECO:0000313" key="2">
    <source>
        <dbReference type="EMBL" id="MBC6002492.1"/>
    </source>
</evidence>
<name>A0ABR7K0G2_9FIRM</name>
<proteinExistence type="inferred from homology"/>
<protein>
    <submittedName>
        <fullName evidence="2">P1 family peptidase</fullName>
    </submittedName>
</protein>
<dbReference type="RefSeq" id="WP_187004918.1">
    <property type="nucleotide sequence ID" value="NZ_JACRWD010000001.1"/>
</dbReference>
<keyword evidence="3" id="KW-1185">Reference proteome</keyword>
<dbReference type="PANTHER" id="PTHR36512:SF3">
    <property type="entry name" value="BLR5678 PROTEIN"/>
    <property type="match status" value="1"/>
</dbReference>
<dbReference type="InterPro" id="IPR005321">
    <property type="entry name" value="Peptidase_S58_DmpA"/>
</dbReference>
<accession>A0ABR7K0G2</accession>
<dbReference type="Proteomes" id="UP000611796">
    <property type="component" value="Unassembled WGS sequence"/>
</dbReference>
<dbReference type="PANTHER" id="PTHR36512">
    <property type="entry name" value="D-AMINOPEPTIDASE"/>
    <property type="match status" value="1"/>
</dbReference>
<gene>
    <name evidence="2" type="ORF">H8891_01665</name>
</gene>
<comment type="similarity">
    <text evidence="1">Belongs to the peptidase S58 family.</text>
</comment>
<dbReference type="CDD" id="cd02253">
    <property type="entry name" value="DmpA"/>
    <property type="match status" value="1"/>
</dbReference>
<dbReference type="SUPFAM" id="SSF56266">
    <property type="entry name" value="DmpA/ArgJ-like"/>
    <property type="match status" value="1"/>
</dbReference>
<dbReference type="Pfam" id="PF03576">
    <property type="entry name" value="Peptidase_S58"/>
    <property type="match status" value="1"/>
</dbReference>
<sequence length="344" mass="37857">MGIDSKYNIKIGNFKKGKNNLITDIDGVKVGHVTLDKGDIKTGVTAILPHSENIFKEKVMASSYVINGFGKSMGLIQIEELGNIETPIILTNTLSIGTACNGLIKYMLSENEDIGDTTGTVNPIVLECNDGFLNNIRRFSLKEEHVLDAIKNAKEIFDEGSVGAGTGMSCYQLKGGIGSSSRIIKLDEKEYTLGSLVLSNFGLKEDLMINGEKLIKETFDNEILELEKGSIIIIIATDIPLSERQLKRLSKRASISLGRTGSHLGNGSGDIVVTFTTRNKINHYEKRDIVDINIINENKIDLVFRALIESVEESIISSMINSKETIGRKNNTRKSILEYLNKTV</sequence>
<evidence type="ECO:0000256" key="1">
    <source>
        <dbReference type="ARBA" id="ARBA00007068"/>
    </source>
</evidence>
<dbReference type="InterPro" id="IPR016117">
    <property type="entry name" value="ArgJ-like_dom_sf"/>
</dbReference>